<dbReference type="Pfam" id="PF00078">
    <property type="entry name" value="RVT_1"/>
    <property type="match status" value="1"/>
</dbReference>
<evidence type="ECO:0000313" key="3">
    <source>
        <dbReference type="Proteomes" id="UP001151760"/>
    </source>
</evidence>
<accession>A0ABQ5EKD2</accession>
<proteinExistence type="predicted"/>
<keyword evidence="2" id="KW-0548">Nucleotidyltransferase</keyword>
<dbReference type="GO" id="GO:0003964">
    <property type="term" value="F:RNA-directed DNA polymerase activity"/>
    <property type="evidence" value="ECO:0007669"/>
    <property type="project" value="UniProtKB-KW"/>
</dbReference>
<reference evidence="2" key="1">
    <citation type="journal article" date="2022" name="Int. J. Mol. Sci.">
        <title>Draft Genome of Tanacetum Coccineum: Genomic Comparison of Closely Related Tanacetum-Family Plants.</title>
        <authorList>
            <person name="Yamashiro T."/>
            <person name="Shiraishi A."/>
            <person name="Nakayama K."/>
            <person name="Satake H."/>
        </authorList>
    </citation>
    <scope>NUCLEOTIDE SEQUENCE</scope>
</reference>
<organism evidence="2 3">
    <name type="scientific">Tanacetum coccineum</name>
    <dbReference type="NCBI Taxonomy" id="301880"/>
    <lineage>
        <taxon>Eukaryota</taxon>
        <taxon>Viridiplantae</taxon>
        <taxon>Streptophyta</taxon>
        <taxon>Embryophyta</taxon>
        <taxon>Tracheophyta</taxon>
        <taxon>Spermatophyta</taxon>
        <taxon>Magnoliopsida</taxon>
        <taxon>eudicotyledons</taxon>
        <taxon>Gunneridae</taxon>
        <taxon>Pentapetalae</taxon>
        <taxon>asterids</taxon>
        <taxon>campanulids</taxon>
        <taxon>Asterales</taxon>
        <taxon>Asteraceae</taxon>
        <taxon>Asteroideae</taxon>
        <taxon>Anthemideae</taxon>
        <taxon>Anthemidinae</taxon>
        <taxon>Tanacetum</taxon>
    </lineage>
</organism>
<evidence type="ECO:0000313" key="2">
    <source>
        <dbReference type="EMBL" id="GJT51302.1"/>
    </source>
</evidence>
<keyword evidence="3" id="KW-1185">Reference proteome</keyword>
<dbReference type="InterPro" id="IPR000477">
    <property type="entry name" value="RT_dom"/>
</dbReference>
<reference evidence="2" key="2">
    <citation type="submission" date="2022-01" db="EMBL/GenBank/DDBJ databases">
        <authorList>
            <person name="Yamashiro T."/>
            <person name="Shiraishi A."/>
            <person name="Satake H."/>
            <person name="Nakayama K."/>
        </authorList>
    </citation>
    <scope>NUCLEOTIDE SEQUENCE</scope>
</reference>
<gene>
    <name evidence="2" type="ORF">Tco_0977459</name>
</gene>
<feature type="domain" description="Reverse transcriptase" evidence="1">
    <location>
        <begin position="224"/>
        <end position="351"/>
    </location>
</feature>
<evidence type="ECO:0000259" key="1">
    <source>
        <dbReference type="Pfam" id="PF00078"/>
    </source>
</evidence>
<name>A0ABQ5EKD2_9ASTR</name>
<dbReference type="PANTHER" id="PTHR46890">
    <property type="entry name" value="NON-LTR RETROLELEMENT REVERSE TRANSCRIPTASE-LIKE PROTEIN-RELATED"/>
    <property type="match status" value="1"/>
</dbReference>
<dbReference type="PANTHER" id="PTHR46890:SF50">
    <property type="entry name" value="RNA-DIRECTED DNA POLYMERASE, EUKARYOTA, REVERSE TRANSCRIPTASE ZINC-BINDING DOMAIN PROTEIN-RELATED"/>
    <property type="match status" value="1"/>
</dbReference>
<keyword evidence="2" id="KW-0695">RNA-directed DNA polymerase</keyword>
<dbReference type="Proteomes" id="UP001151760">
    <property type="component" value="Unassembled WGS sequence"/>
</dbReference>
<comment type="caution">
    <text evidence="2">The sequence shown here is derived from an EMBL/GenBank/DDBJ whole genome shotgun (WGS) entry which is preliminary data.</text>
</comment>
<dbReference type="EMBL" id="BQNB010016395">
    <property type="protein sequence ID" value="GJT51302.1"/>
    <property type="molecule type" value="Genomic_DNA"/>
</dbReference>
<protein>
    <submittedName>
        <fullName evidence="2">RNA-directed DNA polymerase, eukaryota, reverse transcriptase zinc-binding domain protein</fullName>
    </submittedName>
</protein>
<sequence>MSNTKLNEGDASTNDSELCSFSLGCATSFGSKRRIKSVSLSSEGRKGVKVNMFNLKSMWGNFQFDFACSSARGHSRGKISMWDTGIFVKSSIQCGENFVVVDDEAQKAKVKWDIEGDENTAFFHGLLKQRRRLKMVYGIMHDGEWCTDPELVKRTFLEFYRDKFAAIKLERLVTIDEIKYAVWQCGSDKSPGPDGFSFKFVKKYWEIMKQDIYKVVMEFCQNSKLPLGLIGVQYKIIAKLLALRLAVVGSLLSSEQSAFVKGRQILDEPLMVSEVMEWYKLKRKKLMIFKVDFEKAYDSLCWEYLDYMMKQFGFGHKSRSWILECIVSARMSILVNGSPTNEIALHRGLRQRIRYYCN</sequence>
<dbReference type="InterPro" id="IPR052343">
    <property type="entry name" value="Retrotransposon-Effector_Assoc"/>
</dbReference>
<keyword evidence="2" id="KW-0808">Transferase</keyword>